<accession>A0A4T0WCV0</accession>
<dbReference type="PROSITE" id="PS50048">
    <property type="entry name" value="ZN2_CY6_FUNGAL_2"/>
    <property type="match status" value="1"/>
</dbReference>
<evidence type="ECO:0000256" key="4">
    <source>
        <dbReference type="ARBA" id="ARBA00023163"/>
    </source>
</evidence>
<dbReference type="GO" id="GO:0005634">
    <property type="term" value="C:nucleus"/>
    <property type="evidence" value="ECO:0007669"/>
    <property type="project" value="UniProtKB-SubCell"/>
</dbReference>
<organism evidence="8 9">
    <name type="scientific">Colletotrichum higginsianum</name>
    <dbReference type="NCBI Taxonomy" id="80884"/>
    <lineage>
        <taxon>Eukaryota</taxon>
        <taxon>Fungi</taxon>
        <taxon>Dikarya</taxon>
        <taxon>Ascomycota</taxon>
        <taxon>Pezizomycotina</taxon>
        <taxon>Sordariomycetes</taxon>
        <taxon>Hypocreomycetidae</taxon>
        <taxon>Glomerellales</taxon>
        <taxon>Glomerellaceae</taxon>
        <taxon>Colletotrichum</taxon>
        <taxon>Colletotrichum destructivum species complex</taxon>
    </lineage>
</organism>
<dbReference type="PRINTS" id="PR00755">
    <property type="entry name" value="AFLATOXINBRP"/>
</dbReference>
<dbReference type="PANTHER" id="PTHR47338:SF9">
    <property type="entry name" value="ZN(II)2CYS6 TRANSCRIPTION FACTOR (EUROFUNG)"/>
    <property type="match status" value="1"/>
</dbReference>
<evidence type="ECO:0000256" key="3">
    <source>
        <dbReference type="ARBA" id="ARBA00023015"/>
    </source>
</evidence>
<dbReference type="EMBL" id="MWPZ01000002">
    <property type="protein sequence ID" value="TID03887.1"/>
    <property type="molecule type" value="Genomic_DNA"/>
</dbReference>
<dbReference type="GO" id="GO:0000981">
    <property type="term" value="F:DNA-binding transcription factor activity, RNA polymerase II-specific"/>
    <property type="evidence" value="ECO:0007669"/>
    <property type="project" value="InterPro"/>
</dbReference>
<feature type="compositionally biased region" description="Polar residues" evidence="6">
    <location>
        <begin position="629"/>
        <end position="647"/>
    </location>
</feature>
<gene>
    <name evidence="8" type="ORF">CH35J_003112</name>
</gene>
<dbReference type="InterPro" id="IPR036864">
    <property type="entry name" value="Zn2-C6_fun-type_DNA-bd_sf"/>
</dbReference>
<dbReference type="PROSITE" id="PS00463">
    <property type="entry name" value="ZN2_CY6_FUNGAL_1"/>
    <property type="match status" value="1"/>
</dbReference>
<sequence length="688" mass="76311">MDTASSSSSEPRLRNSCESCRRKKTKCTGERPTCSFCQRLGQPCVYLAREQHHTRAERNPGIVKISGSKERVRRLETQVGQIYEILQSLTENRMRGSTASPLAPVPNRDDEASLGNGDDAAVHNDASEPQGSFFDPTASPEPPPDALEHLIRVYRKDIAFKPLPLFGRSTLRSRLSSPTPRFLRRSFLALTLRFGTHPFFRGKEGECADFYAASAYADLMPLALEGVATVEVVQSLCLLALQDLKVCKPARAWGTIGMAARLEVSRGWNRRELGQAAQDDSEDDESSRCFWSVYILEKAFSAQCSVLDRCVVQPRYPDSASLSLQPPPSTPPPTSTEGQAGRFDGINSSFLRVISIWGDVTSYNHGVRCSRRERPWLPTSRYTELTQKMYEFEDQTALKHLLKNAAFTDRTPADVSENLEYWRPWVLMQITHHATSAVLNHPFIHISGLGEASRRQPPRLFMQGVIDQAQYHAQWVGRLVQMCEAVQFDILDPLLGTLVAATATVAWVFRFAPDSSAASKSVACFDICEGFVRKVAASWPHIGQKVKLLESLRGVSGQTRGDGDSVITFRPSKLWELLDNSIIVPKPSPHSNITSSESNSRRESPLPDATLSVTTHILHPVDEDAEAAAQSQPVSPATTDNNGTDSAAQARPGDELCFDDFFSQYLPTEMNCAPEAVQVPMAWQNLRD</sequence>
<dbReference type="GO" id="GO:0006351">
    <property type="term" value="P:DNA-templated transcription"/>
    <property type="evidence" value="ECO:0007669"/>
    <property type="project" value="InterPro"/>
</dbReference>
<dbReference type="AlphaFoldDB" id="A0A4T0WCV0"/>
<keyword evidence="5" id="KW-0539">Nucleus</keyword>
<dbReference type="SUPFAM" id="SSF57701">
    <property type="entry name" value="Zn2/Cys6 DNA-binding domain"/>
    <property type="match status" value="1"/>
</dbReference>
<comment type="subcellular location">
    <subcellularLocation>
        <location evidence="1">Nucleus</location>
    </subcellularLocation>
</comment>
<evidence type="ECO:0000256" key="5">
    <source>
        <dbReference type="ARBA" id="ARBA00023242"/>
    </source>
</evidence>
<dbReference type="Proteomes" id="UP000305883">
    <property type="component" value="Unassembled WGS sequence"/>
</dbReference>
<name>A0A4T0WCV0_9PEZI</name>
<dbReference type="CDD" id="cd12148">
    <property type="entry name" value="fungal_TF_MHR"/>
    <property type="match status" value="1"/>
</dbReference>
<dbReference type="InterPro" id="IPR050815">
    <property type="entry name" value="TF_fung"/>
</dbReference>
<evidence type="ECO:0000313" key="9">
    <source>
        <dbReference type="Proteomes" id="UP000305883"/>
    </source>
</evidence>
<feature type="region of interest" description="Disordered" evidence="6">
    <location>
        <begin position="93"/>
        <end position="141"/>
    </location>
</feature>
<dbReference type="Gene3D" id="4.10.240.10">
    <property type="entry name" value="Zn(2)-C6 fungal-type DNA-binding domain"/>
    <property type="match status" value="1"/>
</dbReference>
<dbReference type="InterPro" id="IPR007219">
    <property type="entry name" value="XnlR_reg_dom"/>
</dbReference>
<reference evidence="8 9" key="1">
    <citation type="journal article" date="2019" name="Genome Biol. Evol.">
        <title>Genomic Plasticity Mediated by Transposable Elements in the Plant Pathogenic Fungus Colletotrichum higginsianum.</title>
        <authorList>
            <person name="Tsushima A."/>
            <person name="Gan P."/>
            <person name="Kumakura N."/>
            <person name="Narusaka M."/>
            <person name="Takano Y."/>
            <person name="Narusaka Y."/>
            <person name="Shirasu K."/>
        </authorList>
    </citation>
    <scope>NUCLEOTIDE SEQUENCE [LARGE SCALE GENOMIC DNA]</scope>
    <source>
        <strain evidence="8 9">MAFF305635-RFP</strain>
    </source>
</reference>
<feature type="region of interest" description="Disordered" evidence="6">
    <location>
        <begin position="624"/>
        <end position="652"/>
    </location>
</feature>
<feature type="compositionally biased region" description="Polar residues" evidence="6">
    <location>
        <begin position="589"/>
        <end position="598"/>
    </location>
</feature>
<dbReference type="GO" id="GO:0008270">
    <property type="term" value="F:zinc ion binding"/>
    <property type="evidence" value="ECO:0007669"/>
    <property type="project" value="InterPro"/>
</dbReference>
<protein>
    <submittedName>
        <fullName evidence="8">Putative transcriptional regulatory protein PB1A11.04c</fullName>
    </submittedName>
</protein>
<comment type="caution">
    <text evidence="8">The sequence shown here is derived from an EMBL/GenBank/DDBJ whole genome shotgun (WGS) entry which is preliminary data.</text>
</comment>
<evidence type="ECO:0000256" key="2">
    <source>
        <dbReference type="ARBA" id="ARBA00022723"/>
    </source>
</evidence>
<feature type="compositionally biased region" description="Pro residues" evidence="6">
    <location>
        <begin position="325"/>
        <end position="334"/>
    </location>
</feature>
<dbReference type="Pfam" id="PF00172">
    <property type="entry name" value="Zn_clus"/>
    <property type="match status" value="1"/>
</dbReference>
<evidence type="ECO:0000313" key="8">
    <source>
        <dbReference type="EMBL" id="TID03887.1"/>
    </source>
</evidence>
<keyword evidence="2" id="KW-0479">Metal-binding</keyword>
<feature type="domain" description="Zn(2)-C6 fungal-type" evidence="7">
    <location>
        <begin position="16"/>
        <end position="46"/>
    </location>
</feature>
<evidence type="ECO:0000256" key="1">
    <source>
        <dbReference type="ARBA" id="ARBA00004123"/>
    </source>
</evidence>
<keyword evidence="4" id="KW-0804">Transcription</keyword>
<dbReference type="SMART" id="SM00066">
    <property type="entry name" value="GAL4"/>
    <property type="match status" value="1"/>
</dbReference>
<dbReference type="CDD" id="cd00067">
    <property type="entry name" value="GAL4"/>
    <property type="match status" value="1"/>
</dbReference>
<evidence type="ECO:0000256" key="6">
    <source>
        <dbReference type="SAM" id="MobiDB-lite"/>
    </source>
</evidence>
<dbReference type="InterPro" id="IPR001138">
    <property type="entry name" value="Zn2Cys6_DnaBD"/>
</dbReference>
<feature type="region of interest" description="Disordered" evidence="6">
    <location>
        <begin position="319"/>
        <end position="341"/>
    </location>
</feature>
<feature type="region of interest" description="Disordered" evidence="6">
    <location>
        <begin position="588"/>
        <end position="607"/>
    </location>
</feature>
<keyword evidence="3" id="KW-0805">Transcription regulation</keyword>
<evidence type="ECO:0000259" key="7">
    <source>
        <dbReference type="PROSITE" id="PS50048"/>
    </source>
</evidence>
<dbReference type="OrthoDB" id="2740448at2759"/>
<dbReference type="GO" id="GO:0003677">
    <property type="term" value="F:DNA binding"/>
    <property type="evidence" value="ECO:0007669"/>
    <property type="project" value="InterPro"/>
</dbReference>
<dbReference type="Pfam" id="PF04082">
    <property type="entry name" value="Fungal_trans"/>
    <property type="match status" value="1"/>
</dbReference>
<dbReference type="PANTHER" id="PTHR47338">
    <property type="entry name" value="ZN(II)2CYS6 TRANSCRIPTION FACTOR (EUROFUNG)-RELATED"/>
    <property type="match status" value="1"/>
</dbReference>
<proteinExistence type="predicted"/>